<dbReference type="OrthoDB" id="3555840at2759"/>
<organism evidence="2 3">
    <name type="scientific">Monilinia laxa</name>
    <name type="common">Brown rot fungus</name>
    <name type="synonym">Sclerotinia laxa</name>
    <dbReference type="NCBI Taxonomy" id="61186"/>
    <lineage>
        <taxon>Eukaryota</taxon>
        <taxon>Fungi</taxon>
        <taxon>Dikarya</taxon>
        <taxon>Ascomycota</taxon>
        <taxon>Pezizomycotina</taxon>
        <taxon>Leotiomycetes</taxon>
        <taxon>Helotiales</taxon>
        <taxon>Sclerotiniaceae</taxon>
        <taxon>Monilinia</taxon>
    </lineage>
</organism>
<reference evidence="2 3" key="1">
    <citation type="submission" date="2019-06" db="EMBL/GenBank/DDBJ databases">
        <title>Genome Sequence of the Brown Rot Fungal Pathogen Monilinia laxa.</title>
        <authorList>
            <person name="De Miccolis Angelini R.M."/>
            <person name="Landi L."/>
            <person name="Abate D."/>
            <person name="Pollastro S."/>
            <person name="Romanazzi G."/>
            <person name="Faretra F."/>
        </authorList>
    </citation>
    <scope>NUCLEOTIDE SEQUENCE [LARGE SCALE GENOMIC DNA]</scope>
    <source>
        <strain evidence="2 3">Mlax316</strain>
    </source>
</reference>
<feature type="region of interest" description="Disordered" evidence="1">
    <location>
        <begin position="293"/>
        <end position="395"/>
    </location>
</feature>
<protein>
    <submittedName>
        <fullName evidence="2">Uncharacterized protein</fullName>
    </submittedName>
</protein>
<sequence length="414" mass="46956">MPSRTSFKPVDIQVIYGGCEHVLTKTQVIPLQVPVDETPKSEKRISNSSQLSRSSRRNSWKSFFCSGAEQVEHESDNEADIDDLDFWCKGLQLVDNVPGLCPNCNVRQSRLVTQQQERDAEIIRAQVAQEKDEERTRQRQSFRRMEERRTKFRCSKCIQEGRKIIDRSANEGFCCEFGRSFWDASSESLLFPDQQHGSSRKSNPASFEVPTAGLKRMTIGTATARQAATQAASSYGWQSKPDEWNRIQPELVSQFVSIPGNDPASLPGPAIPRYEDANIDIERWNNQVQTNHGTYPRARASAPTKPLPPLPLGALTRQSRAAPLRLQQSTRQHESRKEAPAARRDSEVSEMSTPRDMGDASPVSPTNSRWPSITERPKAREGEHGLERQISKLGHEIDDALECWQQPNERRHRR</sequence>
<dbReference type="AlphaFoldDB" id="A0A5N6JUE9"/>
<name>A0A5N6JUE9_MONLA</name>
<dbReference type="EMBL" id="VIGI01000013">
    <property type="protein sequence ID" value="KAB8292217.1"/>
    <property type="molecule type" value="Genomic_DNA"/>
</dbReference>
<evidence type="ECO:0000313" key="2">
    <source>
        <dbReference type="EMBL" id="KAB8292217.1"/>
    </source>
</evidence>
<evidence type="ECO:0000313" key="3">
    <source>
        <dbReference type="Proteomes" id="UP000326757"/>
    </source>
</evidence>
<dbReference type="Proteomes" id="UP000326757">
    <property type="component" value="Unassembled WGS sequence"/>
</dbReference>
<accession>A0A5N6JUE9</accession>
<comment type="caution">
    <text evidence="2">The sequence shown here is derived from an EMBL/GenBank/DDBJ whole genome shotgun (WGS) entry which is preliminary data.</text>
</comment>
<keyword evidence="3" id="KW-1185">Reference proteome</keyword>
<proteinExistence type="predicted"/>
<gene>
    <name evidence="2" type="ORF">EYC80_007959</name>
</gene>
<evidence type="ECO:0000256" key="1">
    <source>
        <dbReference type="SAM" id="MobiDB-lite"/>
    </source>
</evidence>
<feature type="compositionally biased region" description="Basic and acidic residues" evidence="1">
    <location>
        <begin position="375"/>
        <end position="395"/>
    </location>
</feature>
<feature type="compositionally biased region" description="Basic and acidic residues" evidence="1">
    <location>
        <begin position="331"/>
        <end position="347"/>
    </location>
</feature>